<dbReference type="InterPro" id="IPR008833">
    <property type="entry name" value="Surf2"/>
</dbReference>
<sequence length="254" mass="28814">MEEFSGGKKEREGELLLGWPTFVELQNGRFKCLETGHELVGSSRQSYSRSKHCRLGLIHSALSLSKPPLNLFRQDPLSRSKLMCKLTGLTVNKTEEHIWKHITGRRFLNMLEKQEAIKQTQKGTTPDQKEKNPEKVVKKNKKSLKAMKKKNQVNEEDFKEIISKVRNMSDEDSDSEDDFWMPPSCESRDIHRGGRRGSDLQLITEADGVMGAGCAEAENEDLKELPDKVKRLSIEIGPSAFASRKKKKKISTAS</sequence>
<keyword evidence="3" id="KW-1185">Reference proteome</keyword>
<evidence type="ECO:0000313" key="2">
    <source>
        <dbReference type="EMBL" id="KAK1359455.1"/>
    </source>
</evidence>
<comment type="caution">
    <text evidence="2">The sequence shown here is derived from an EMBL/GenBank/DDBJ whole genome shotgun (WGS) entry which is preliminary data.</text>
</comment>
<feature type="compositionally biased region" description="Basic residues" evidence="1">
    <location>
        <begin position="138"/>
        <end position="150"/>
    </location>
</feature>
<name>A0AAD8H4E8_9APIA</name>
<accession>A0AAD8H4E8</accession>
<organism evidence="2 3">
    <name type="scientific">Heracleum sosnowskyi</name>
    <dbReference type="NCBI Taxonomy" id="360622"/>
    <lineage>
        <taxon>Eukaryota</taxon>
        <taxon>Viridiplantae</taxon>
        <taxon>Streptophyta</taxon>
        <taxon>Embryophyta</taxon>
        <taxon>Tracheophyta</taxon>
        <taxon>Spermatophyta</taxon>
        <taxon>Magnoliopsida</taxon>
        <taxon>eudicotyledons</taxon>
        <taxon>Gunneridae</taxon>
        <taxon>Pentapetalae</taxon>
        <taxon>asterids</taxon>
        <taxon>campanulids</taxon>
        <taxon>Apiales</taxon>
        <taxon>Apiaceae</taxon>
        <taxon>Apioideae</taxon>
        <taxon>apioid superclade</taxon>
        <taxon>Tordylieae</taxon>
        <taxon>Tordyliinae</taxon>
        <taxon>Heracleum</taxon>
    </lineage>
</organism>
<reference evidence="2" key="2">
    <citation type="submission" date="2023-05" db="EMBL/GenBank/DDBJ databases">
        <authorList>
            <person name="Schelkunov M.I."/>
        </authorList>
    </citation>
    <scope>NUCLEOTIDE SEQUENCE</scope>
    <source>
        <strain evidence="2">Hsosn_3</strain>
        <tissue evidence="2">Leaf</tissue>
    </source>
</reference>
<dbReference type="PANTHER" id="PTHR47854">
    <property type="entry name" value="SURFEIT LOCUS PROTEIN 2 (SURF2)"/>
    <property type="match status" value="1"/>
</dbReference>
<feature type="compositionally biased region" description="Acidic residues" evidence="1">
    <location>
        <begin position="170"/>
        <end position="179"/>
    </location>
</feature>
<gene>
    <name evidence="2" type="ORF">POM88_043929</name>
</gene>
<dbReference type="EMBL" id="JAUIZM010000010">
    <property type="protein sequence ID" value="KAK1359455.1"/>
    <property type="molecule type" value="Genomic_DNA"/>
</dbReference>
<dbReference type="Proteomes" id="UP001237642">
    <property type="component" value="Unassembled WGS sequence"/>
</dbReference>
<dbReference type="PANTHER" id="PTHR47854:SF1">
    <property type="entry name" value="SURFEIT LOCUS PROTEIN 2 (SURF2)"/>
    <property type="match status" value="1"/>
</dbReference>
<dbReference type="Pfam" id="PF05477">
    <property type="entry name" value="SURF2"/>
    <property type="match status" value="1"/>
</dbReference>
<feature type="compositionally biased region" description="Polar residues" evidence="1">
    <location>
        <begin position="117"/>
        <end position="126"/>
    </location>
</feature>
<feature type="compositionally biased region" description="Basic and acidic residues" evidence="1">
    <location>
        <begin position="127"/>
        <end position="137"/>
    </location>
</feature>
<feature type="region of interest" description="Disordered" evidence="1">
    <location>
        <begin position="117"/>
        <end position="150"/>
    </location>
</feature>
<feature type="region of interest" description="Disordered" evidence="1">
    <location>
        <begin position="167"/>
        <end position="193"/>
    </location>
</feature>
<dbReference type="AlphaFoldDB" id="A0AAD8H4E8"/>
<evidence type="ECO:0000313" key="3">
    <source>
        <dbReference type="Proteomes" id="UP001237642"/>
    </source>
</evidence>
<evidence type="ECO:0000256" key="1">
    <source>
        <dbReference type="SAM" id="MobiDB-lite"/>
    </source>
</evidence>
<proteinExistence type="predicted"/>
<reference evidence="2" key="1">
    <citation type="submission" date="2023-02" db="EMBL/GenBank/DDBJ databases">
        <title>Genome of toxic invasive species Heracleum sosnowskyi carries increased number of genes despite the absence of recent whole-genome duplications.</title>
        <authorList>
            <person name="Schelkunov M."/>
            <person name="Shtratnikova V."/>
            <person name="Makarenko M."/>
            <person name="Klepikova A."/>
            <person name="Omelchenko D."/>
            <person name="Novikova G."/>
            <person name="Obukhova E."/>
            <person name="Bogdanov V."/>
            <person name="Penin A."/>
            <person name="Logacheva M."/>
        </authorList>
    </citation>
    <scope>NUCLEOTIDE SEQUENCE</scope>
    <source>
        <strain evidence="2">Hsosn_3</strain>
        <tissue evidence="2">Leaf</tissue>
    </source>
</reference>
<protein>
    <submittedName>
        <fullName evidence="2">Surfeit protein 2</fullName>
    </submittedName>
</protein>